<proteinExistence type="predicted"/>
<feature type="domain" description="Limonene-1,2-epoxide hydrolase" evidence="1">
    <location>
        <begin position="12"/>
        <end position="138"/>
    </location>
</feature>
<reference evidence="2 3" key="1">
    <citation type="submission" date="2024-09" db="EMBL/GenBank/DDBJ databases">
        <authorList>
            <person name="Sun Q."/>
            <person name="Mori K."/>
        </authorList>
    </citation>
    <scope>NUCLEOTIDE SEQUENCE [LARGE SCALE GENOMIC DNA]</scope>
    <source>
        <strain evidence="2 3">CCM 7659</strain>
    </source>
</reference>
<dbReference type="EMBL" id="JBHMDY010000004">
    <property type="protein sequence ID" value="MFB9259328.1"/>
    <property type="molecule type" value="Genomic_DNA"/>
</dbReference>
<dbReference type="InterPro" id="IPR013100">
    <property type="entry name" value="LEH"/>
</dbReference>
<keyword evidence="3" id="KW-1185">Reference proteome</keyword>
<protein>
    <submittedName>
        <fullName evidence="2">Limonene-1,2-epoxide hydrolase family protein</fullName>
    </submittedName>
</protein>
<keyword evidence="2" id="KW-0378">Hydrolase</keyword>
<dbReference type="InterPro" id="IPR032710">
    <property type="entry name" value="NTF2-like_dom_sf"/>
</dbReference>
<accession>A0ABV5JNP4</accession>
<evidence type="ECO:0000259" key="1">
    <source>
        <dbReference type="Pfam" id="PF07858"/>
    </source>
</evidence>
<name>A0ABV5JNP4_9ACTN</name>
<dbReference type="Proteomes" id="UP001589700">
    <property type="component" value="Unassembled WGS sequence"/>
</dbReference>
<evidence type="ECO:0000313" key="2">
    <source>
        <dbReference type="EMBL" id="MFB9259328.1"/>
    </source>
</evidence>
<dbReference type="RefSeq" id="WP_182632011.1">
    <property type="nucleotide sequence ID" value="NZ_JAALDM010000109.1"/>
</dbReference>
<comment type="caution">
    <text evidence="2">The sequence shown here is derived from an EMBL/GenBank/DDBJ whole genome shotgun (WGS) entry which is preliminary data.</text>
</comment>
<dbReference type="Pfam" id="PF07858">
    <property type="entry name" value="LEH"/>
    <property type="match status" value="1"/>
</dbReference>
<gene>
    <name evidence="2" type="ORF">ACFFVD_05875</name>
</gene>
<dbReference type="SUPFAM" id="SSF54427">
    <property type="entry name" value="NTF2-like"/>
    <property type="match status" value="1"/>
</dbReference>
<evidence type="ECO:0000313" key="3">
    <source>
        <dbReference type="Proteomes" id="UP001589700"/>
    </source>
</evidence>
<dbReference type="GO" id="GO:0016787">
    <property type="term" value="F:hydrolase activity"/>
    <property type="evidence" value="ECO:0007669"/>
    <property type="project" value="UniProtKB-KW"/>
</dbReference>
<dbReference type="Gene3D" id="3.10.450.50">
    <property type="match status" value="1"/>
</dbReference>
<sequence>MVETSTQTDPEVVVRNFLDALQSGSTSAVADLVADDVWWTNVGLPTVKGKKAVIGAIAAMNRNMHLGIRTHNLAVSAPANPTDPRSPHVVLTERTDSLSLGRFRCDFWVCGRIEVRDGRVIGWLDYFSTTNMVRGTIRGLVGIIPGLGRR</sequence>
<organism evidence="2 3">
    <name type="scientific">Dietzia aerolata</name>
    <dbReference type="NCBI Taxonomy" id="595984"/>
    <lineage>
        <taxon>Bacteria</taxon>
        <taxon>Bacillati</taxon>
        <taxon>Actinomycetota</taxon>
        <taxon>Actinomycetes</taxon>
        <taxon>Mycobacteriales</taxon>
        <taxon>Dietziaceae</taxon>
        <taxon>Dietzia</taxon>
    </lineage>
</organism>